<dbReference type="SUPFAM" id="SSF48208">
    <property type="entry name" value="Six-hairpin glycosidases"/>
    <property type="match status" value="1"/>
</dbReference>
<keyword evidence="1" id="KW-0326">Glycosidase</keyword>
<evidence type="ECO:0000313" key="2">
    <source>
        <dbReference type="Proteomes" id="UP000030669"/>
    </source>
</evidence>
<sequence>MLQPSRYSDANRIQSQYWDPSSGLYNTGEIWTDAVRAPFPFPSSPSFILTLQGQNAIEDLQTLMLATNTDAYAAVAEQSYIGQVALDPSTDWAADYVYLLDGSNDDSQWIMLAMWRIADYKAARGEDASPYNNAAAQIYDIIATQWDDVCGGGVWWSSAKTYKNAITNELFLLTSAMGYLRSQNQTYLDNANKEWAWLSQSGMRNAQGLFNDGLDSATCANNGQTAWTYNQAVVAAGLGALGAATRNASLFDEAEVSLDAAARYLTQGGVLKESCDGVPGTCDADQEIFKGIFTKHLTYYLAFTADPVRKLKYLPFLGAQYTAVTQRALNASTGDVASAWYARESGGGEQGFEASTSGLEACLSAAVGSGEAGLGWWF</sequence>
<dbReference type="KEGG" id="gtr:GLOTRDRAFT_127432"/>
<dbReference type="OMA" id="TDEKNGC"/>
<dbReference type="HOGENOM" id="CLU_028686_0_0_1"/>
<dbReference type="InterPro" id="IPR008928">
    <property type="entry name" value="6-hairpin_glycosidase_sf"/>
</dbReference>
<dbReference type="GO" id="GO:0016798">
    <property type="term" value="F:hydrolase activity, acting on glycosyl bonds"/>
    <property type="evidence" value="ECO:0007669"/>
    <property type="project" value="UniProtKB-KW"/>
</dbReference>
<name>S7RV17_GLOTA</name>
<dbReference type="OrthoDB" id="9984024at2759"/>
<keyword evidence="1" id="KW-0378">Hydrolase</keyword>
<dbReference type="Proteomes" id="UP000030669">
    <property type="component" value="Unassembled WGS sequence"/>
</dbReference>
<dbReference type="eggNOG" id="ENOG502QTTU">
    <property type="taxonomic scope" value="Eukaryota"/>
</dbReference>
<dbReference type="PANTHER" id="PTHR47791">
    <property type="entry name" value="MEIOTICALLY UP-REGULATED GENE 191 PROTEIN"/>
    <property type="match status" value="1"/>
</dbReference>
<organism evidence="1 2">
    <name type="scientific">Gloeophyllum trabeum (strain ATCC 11539 / FP-39264 / Madison 617)</name>
    <name type="common">Brown rot fungus</name>
    <dbReference type="NCBI Taxonomy" id="670483"/>
    <lineage>
        <taxon>Eukaryota</taxon>
        <taxon>Fungi</taxon>
        <taxon>Dikarya</taxon>
        <taxon>Basidiomycota</taxon>
        <taxon>Agaricomycotina</taxon>
        <taxon>Agaricomycetes</taxon>
        <taxon>Gloeophyllales</taxon>
        <taxon>Gloeophyllaceae</taxon>
        <taxon>Gloeophyllum</taxon>
    </lineage>
</organism>
<dbReference type="EMBL" id="KB469299">
    <property type="protein sequence ID" value="EPQ57054.1"/>
    <property type="molecule type" value="Genomic_DNA"/>
</dbReference>
<protein>
    <submittedName>
        <fullName evidence="1">Six-hairpin glycosidase</fullName>
    </submittedName>
</protein>
<dbReference type="STRING" id="670483.S7RV17"/>
<dbReference type="RefSeq" id="XP_007864212.1">
    <property type="nucleotide sequence ID" value="XM_007866021.1"/>
</dbReference>
<dbReference type="Pfam" id="PF03663">
    <property type="entry name" value="Glyco_hydro_76"/>
    <property type="match status" value="1"/>
</dbReference>
<reference evidence="1 2" key="1">
    <citation type="journal article" date="2012" name="Science">
        <title>The Paleozoic origin of enzymatic lignin decomposition reconstructed from 31 fungal genomes.</title>
        <authorList>
            <person name="Floudas D."/>
            <person name="Binder M."/>
            <person name="Riley R."/>
            <person name="Barry K."/>
            <person name="Blanchette R.A."/>
            <person name="Henrissat B."/>
            <person name="Martinez A.T."/>
            <person name="Otillar R."/>
            <person name="Spatafora J.W."/>
            <person name="Yadav J.S."/>
            <person name="Aerts A."/>
            <person name="Benoit I."/>
            <person name="Boyd A."/>
            <person name="Carlson A."/>
            <person name="Copeland A."/>
            <person name="Coutinho P.M."/>
            <person name="de Vries R.P."/>
            <person name="Ferreira P."/>
            <person name="Findley K."/>
            <person name="Foster B."/>
            <person name="Gaskell J."/>
            <person name="Glotzer D."/>
            <person name="Gorecki P."/>
            <person name="Heitman J."/>
            <person name="Hesse C."/>
            <person name="Hori C."/>
            <person name="Igarashi K."/>
            <person name="Jurgens J.A."/>
            <person name="Kallen N."/>
            <person name="Kersten P."/>
            <person name="Kohler A."/>
            <person name="Kuees U."/>
            <person name="Kumar T.K.A."/>
            <person name="Kuo A."/>
            <person name="LaButti K."/>
            <person name="Larrondo L.F."/>
            <person name="Lindquist E."/>
            <person name="Ling A."/>
            <person name="Lombard V."/>
            <person name="Lucas S."/>
            <person name="Lundell T."/>
            <person name="Martin R."/>
            <person name="McLaughlin D.J."/>
            <person name="Morgenstern I."/>
            <person name="Morin E."/>
            <person name="Murat C."/>
            <person name="Nagy L.G."/>
            <person name="Nolan M."/>
            <person name="Ohm R.A."/>
            <person name="Patyshakuliyeva A."/>
            <person name="Rokas A."/>
            <person name="Ruiz-Duenas F.J."/>
            <person name="Sabat G."/>
            <person name="Salamov A."/>
            <person name="Samejima M."/>
            <person name="Schmutz J."/>
            <person name="Slot J.C."/>
            <person name="St John F."/>
            <person name="Stenlid J."/>
            <person name="Sun H."/>
            <person name="Sun S."/>
            <person name="Syed K."/>
            <person name="Tsang A."/>
            <person name="Wiebenga A."/>
            <person name="Young D."/>
            <person name="Pisabarro A."/>
            <person name="Eastwood D.C."/>
            <person name="Martin F."/>
            <person name="Cullen D."/>
            <person name="Grigoriev I.V."/>
            <person name="Hibbett D.S."/>
        </authorList>
    </citation>
    <scope>NUCLEOTIDE SEQUENCE [LARGE SCALE GENOMIC DNA]</scope>
    <source>
        <strain evidence="1 2">ATCC 11539</strain>
    </source>
</reference>
<dbReference type="AlphaFoldDB" id="S7RV17"/>
<proteinExistence type="predicted"/>
<dbReference type="InterPro" id="IPR053169">
    <property type="entry name" value="MUG_Protein"/>
</dbReference>
<keyword evidence="2" id="KW-1185">Reference proteome</keyword>
<dbReference type="Gene3D" id="1.50.10.20">
    <property type="match status" value="1"/>
</dbReference>
<gene>
    <name evidence="1" type="ORF">GLOTRDRAFT_127432</name>
</gene>
<dbReference type="GO" id="GO:0005975">
    <property type="term" value="P:carbohydrate metabolic process"/>
    <property type="evidence" value="ECO:0007669"/>
    <property type="project" value="InterPro"/>
</dbReference>
<dbReference type="InterPro" id="IPR005198">
    <property type="entry name" value="Glyco_hydro_76"/>
</dbReference>
<dbReference type="GeneID" id="19301557"/>
<accession>S7RV17</accession>
<dbReference type="PANTHER" id="PTHR47791:SF2">
    <property type="entry name" value="ENDO MANNANASE, GH76 FAMILY (EUROFUNG)"/>
    <property type="match status" value="1"/>
</dbReference>
<evidence type="ECO:0000313" key="1">
    <source>
        <dbReference type="EMBL" id="EPQ57054.1"/>
    </source>
</evidence>